<dbReference type="EMBL" id="CP003642">
    <property type="protein sequence ID" value="AFZ23675.1"/>
    <property type="molecule type" value="Genomic_DNA"/>
</dbReference>
<dbReference type="AlphaFoldDB" id="K9WTG9"/>
<dbReference type="KEGG" id="csg:Cylst_1387"/>
<evidence type="ECO:0000313" key="1">
    <source>
        <dbReference type="EMBL" id="AFZ23675.1"/>
    </source>
</evidence>
<dbReference type="RefSeq" id="WP_015206931.1">
    <property type="nucleotide sequence ID" value="NC_019757.1"/>
</dbReference>
<evidence type="ECO:0000313" key="2">
    <source>
        <dbReference type="Proteomes" id="UP000010475"/>
    </source>
</evidence>
<dbReference type="Proteomes" id="UP000010475">
    <property type="component" value="Chromosome"/>
</dbReference>
<accession>K9WTG9</accession>
<dbReference type="HOGENOM" id="CLU_1737412_0_0_3"/>
<keyword evidence="2" id="KW-1185">Reference proteome</keyword>
<organism evidence="1 2">
    <name type="scientific">Cylindrospermum stagnale PCC 7417</name>
    <dbReference type="NCBI Taxonomy" id="56107"/>
    <lineage>
        <taxon>Bacteria</taxon>
        <taxon>Bacillati</taxon>
        <taxon>Cyanobacteriota</taxon>
        <taxon>Cyanophyceae</taxon>
        <taxon>Nostocales</taxon>
        <taxon>Nostocaceae</taxon>
        <taxon>Cylindrospermum</taxon>
    </lineage>
</organism>
<gene>
    <name evidence="1" type="ORF">Cylst_1387</name>
</gene>
<reference evidence="1 2" key="1">
    <citation type="submission" date="2012-06" db="EMBL/GenBank/DDBJ databases">
        <title>Finished chromosome of genome of Cylindrospermum stagnale PCC 7417.</title>
        <authorList>
            <consortium name="US DOE Joint Genome Institute"/>
            <person name="Gugger M."/>
            <person name="Coursin T."/>
            <person name="Rippka R."/>
            <person name="Tandeau De Marsac N."/>
            <person name="Huntemann M."/>
            <person name="Wei C.-L."/>
            <person name="Han J."/>
            <person name="Detter J.C."/>
            <person name="Han C."/>
            <person name="Tapia R."/>
            <person name="Chen A."/>
            <person name="Kyrpides N."/>
            <person name="Mavromatis K."/>
            <person name="Markowitz V."/>
            <person name="Szeto E."/>
            <person name="Ivanova N."/>
            <person name="Pagani I."/>
            <person name="Pati A."/>
            <person name="Goodwin L."/>
            <person name="Nordberg H.P."/>
            <person name="Cantor M.N."/>
            <person name="Hua S.X."/>
            <person name="Woyke T."/>
            <person name="Kerfeld C.A."/>
        </authorList>
    </citation>
    <scope>NUCLEOTIDE SEQUENCE [LARGE SCALE GENOMIC DNA]</scope>
    <source>
        <strain evidence="1 2">PCC 7417</strain>
    </source>
</reference>
<name>K9WTG9_9NOST</name>
<proteinExistence type="predicted"/>
<protein>
    <submittedName>
        <fullName evidence="1">Uncharacterized protein</fullName>
    </submittedName>
</protein>
<dbReference type="OrthoDB" id="490334at2"/>
<dbReference type="eggNOG" id="ENOG5030HF9">
    <property type="taxonomic scope" value="Bacteria"/>
</dbReference>
<sequence length="163" mass="18975">MSINKFVPHILVLPEDDANRQIANGFIQDLNLNERAIQVLPIAGGWKKVVDKFIEDHVNVMRQYRETRIVLLIDFDECEDRLSYVESRIPEDLIDRVFVLGVQSNPESLRRDIQKSLETIGETLANDCAENRNELWTHPLLIHNQPQLEQMILSVKPFLFNNK</sequence>